<name>W7KXK7_9CREN</name>
<dbReference type="Proteomes" id="UP000054284">
    <property type="component" value="Unassembled WGS sequence"/>
</dbReference>
<sequence>MVPVKKDGKDILRCTKCGFEKEMDKKDKKSYEVKEARSKSERVLTTSIVSEKSGRKRDEDEWEQEREEYYKEVGLELLRDELEGSEENEED</sequence>
<keyword evidence="1" id="KW-0240">DNA-directed RNA polymerase</keyword>
<accession>W7KXK7</accession>
<dbReference type="PATRIC" id="fig|1326980.6.peg.59"/>
<evidence type="ECO:0000313" key="1">
    <source>
        <dbReference type="EMBL" id="EWG08046.1"/>
    </source>
</evidence>
<dbReference type="AlphaFoldDB" id="W7KXK7"/>
<gene>
    <name evidence="1" type="ORF">ASUL_00290</name>
</gene>
<keyword evidence="2" id="KW-1185">Reference proteome</keyword>
<reference evidence="1 2" key="1">
    <citation type="journal article" date="2014" name="Genome Announc.">
        <title>Draft Genome Sequence of the Sulfolobales Archaeon AZ1, Obtained through Metagenomic Analysis of a Mexican Hot Spring.</title>
        <authorList>
            <person name="Servin-Garciduenas L.E."/>
            <person name="Martinez-Romero E."/>
        </authorList>
    </citation>
    <scope>NUCLEOTIDE SEQUENCE [LARGE SCALE GENOMIC DNA]</scope>
    <source>
        <strain evidence="1">AZ1-illumnia</strain>
    </source>
</reference>
<comment type="caution">
    <text evidence="1">The sequence shown here is derived from an EMBL/GenBank/DDBJ whole genome shotgun (WGS) entry which is preliminary data.</text>
</comment>
<dbReference type="GO" id="GO:0000428">
    <property type="term" value="C:DNA-directed RNA polymerase complex"/>
    <property type="evidence" value="ECO:0007669"/>
    <property type="project" value="UniProtKB-KW"/>
</dbReference>
<protein>
    <submittedName>
        <fullName evidence="1">DNA-directed RNA polymerase subunit M</fullName>
    </submittedName>
</protein>
<organism evidence="1 2">
    <name type="scientific">Candidatus Aramenus sulfurataquae</name>
    <dbReference type="NCBI Taxonomy" id="1326980"/>
    <lineage>
        <taxon>Archaea</taxon>
        <taxon>Thermoproteota</taxon>
        <taxon>Thermoprotei</taxon>
        <taxon>Sulfolobales</taxon>
        <taxon>Sulfolobaceae</taxon>
        <taxon>Candidatus Aramenus</taxon>
    </lineage>
</organism>
<evidence type="ECO:0000313" key="2">
    <source>
        <dbReference type="Proteomes" id="UP000054284"/>
    </source>
</evidence>
<keyword evidence="1" id="KW-0804">Transcription</keyword>
<proteinExistence type="predicted"/>
<dbReference type="EMBL" id="ASRH01000001">
    <property type="protein sequence ID" value="EWG08046.1"/>
    <property type="molecule type" value="Genomic_DNA"/>
</dbReference>